<reference evidence="2" key="1">
    <citation type="submission" date="2023-07" db="EMBL/GenBank/DDBJ databases">
        <authorList>
            <consortium name="AG Swart"/>
            <person name="Singh M."/>
            <person name="Singh A."/>
            <person name="Seah K."/>
            <person name="Emmerich C."/>
        </authorList>
    </citation>
    <scope>NUCLEOTIDE SEQUENCE</scope>
    <source>
        <strain evidence="2">DP1</strain>
    </source>
</reference>
<name>A0AAD1UKK7_EUPCR</name>
<dbReference type="AlphaFoldDB" id="A0AAD1UKK7"/>
<evidence type="ECO:0000313" key="3">
    <source>
        <dbReference type="Proteomes" id="UP001295684"/>
    </source>
</evidence>
<protein>
    <submittedName>
        <fullName evidence="2">Uncharacterized protein</fullName>
    </submittedName>
</protein>
<proteinExistence type="predicted"/>
<keyword evidence="3" id="KW-1185">Reference proteome</keyword>
<dbReference type="Proteomes" id="UP001295684">
    <property type="component" value="Unassembled WGS sequence"/>
</dbReference>
<evidence type="ECO:0000313" key="2">
    <source>
        <dbReference type="EMBL" id="CAI2369571.1"/>
    </source>
</evidence>
<sequence length="400" mass="46069">MLKNERVTIDYLNNQLDLEREKLQQCEENLAIHKEILQSVITCGKTSSGPSQATGDSHLCKECFYISKHYNMSNCVSHLRGLLALKDERIEALLAQILILKKQINISETNSIEKEKELTEKAEDIKVKLERTEHIFQNKEKKWAELERILVVYARNDQHLRHKLGEIKYICDDPSSNRRITTVVEENERLKTEMNDIRSEMEELKSQVDCAKSNPTFFDDGDDYFKIGDQPFHDDEVPMNNKSLAKKSYKNNQSAMSDMRGSDHNVNQGFMQRSRCESNNQLDDRSLLGNLKHERYSTYGDSNAPPIPKLCESFGPDPKIFEEDDIQFFNIDQDLLISGSHTEPNTYSCDTPELEKSIGVIGNKRSLKGISYPKSQAALDQVAISLEKDFCKELREFWLS</sequence>
<organism evidence="2 3">
    <name type="scientific">Euplotes crassus</name>
    <dbReference type="NCBI Taxonomy" id="5936"/>
    <lineage>
        <taxon>Eukaryota</taxon>
        <taxon>Sar</taxon>
        <taxon>Alveolata</taxon>
        <taxon>Ciliophora</taxon>
        <taxon>Intramacronucleata</taxon>
        <taxon>Spirotrichea</taxon>
        <taxon>Hypotrichia</taxon>
        <taxon>Euplotida</taxon>
        <taxon>Euplotidae</taxon>
        <taxon>Moneuplotes</taxon>
    </lineage>
</organism>
<gene>
    <name evidence="2" type="ORF">ECRASSUSDP1_LOCUS10874</name>
</gene>
<comment type="caution">
    <text evidence="2">The sequence shown here is derived from an EMBL/GenBank/DDBJ whole genome shotgun (WGS) entry which is preliminary data.</text>
</comment>
<feature type="coiled-coil region" evidence="1">
    <location>
        <begin position="9"/>
        <end position="36"/>
    </location>
</feature>
<accession>A0AAD1UKK7</accession>
<evidence type="ECO:0000256" key="1">
    <source>
        <dbReference type="SAM" id="Coils"/>
    </source>
</evidence>
<dbReference type="EMBL" id="CAMPGE010010726">
    <property type="protein sequence ID" value="CAI2369571.1"/>
    <property type="molecule type" value="Genomic_DNA"/>
</dbReference>
<keyword evidence="1" id="KW-0175">Coiled coil</keyword>
<feature type="coiled-coil region" evidence="1">
    <location>
        <begin position="180"/>
        <end position="214"/>
    </location>
</feature>